<dbReference type="RefSeq" id="WP_092324982.1">
    <property type="nucleotide sequence ID" value="NZ_FNFU01000025.1"/>
</dbReference>
<accession>A0A1G9H016</accession>
<dbReference type="EMBL" id="FNFU01000025">
    <property type="protein sequence ID" value="SDL05863.1"/>
    <property type="molecule type" value="Genomic_DNA"/>
</dbReference>
<keyword evidence="2" id="KW-1185">Reference proteome</keyword>
<dbReference type="AlphaFoldDB" id="A0A1G9H016"/>
<sequence length="442" mass="49546">MTTGLAWYILGPKGAGKSAVFEHFRLKWEDRFDRFFVSWDLRGFPVADVTQIQTGQSHGSSRTQSAWEFLLRLRVFQTLSSDEGLDAPKEFTSLRAELVKSGLLIDDWKLSVSRWLSSSASFKISLGFFGFDVSNQPVGPLEVSAVLRTALGRVGTKNRHIISVDGLDSFFLETSDDWASLAGLVHAIESVNRFLGKIGLPVTVVAAIRTEAFEALESTDSNKLKSHTVYLDWSPSGVGSGSELWTLVDTKIRVSEPGIKRFTDTYLSTDIGQGHYSRIPDYFLAYTRLLPRDLIAMMTHLQAVHPGSAPVSEHDAVTTVRNYAEQYFVGEVANNLAGILTDRAGRQQKTRVFFEAVKSVKFAEFTLHEIQQELDGELAEAETKQLLRQMFEIGAIGIRTRNNNYVERTDFVYRKASPVAFNPRRIFLLHNALIVAWNKARV</sequence>
<dbReference type="InterPro" id="IPR059206">
    <property type="entry name" value="Sll1717-like"/>
</dbReference>
<reference evidence="1 2" key="1">
    <citation type="submission" date="2016-10" db="EMBL/GenBank/DDBJ databases">
        <authorList>
            <person name="de Groot N.N."/>
        </authorList>
    </citation>
    <scope>NUCLEOTIDE SEQUENCE [LARGE SCALE GENOMIC DNA]</scope>
    <source>
        <strain evidence="1 2">CGMCC 1.5382</strain>
    </source>
</reference>
<dbReference type="NCBIfam" id="NF047389">
    <property type="entry name" value="ATPase_Sll1717"/>
    <property type="match status" value="1"/>
</dbReference>
<evidence type="ECO:0000313" key="2">
    <source>
        <dbReference type="Proteomes" id="UP000198701"/>
    </source>
</evidence>
<organism evidence="1 2">
    <name type="scientific">Cryobacterium psychrotolerans</name>
    <dbReference type="NCBI Taxonomy" id="386301"/>
    <lineage>
        <taxon>Bacteria</taxon>
        <taxon>Bacillati</taxon>
        <taxon>Actinomycetota</taxon>
        <taxon>Actinomycetes</taxon>
        <taxon>Micrococcales</taxon>
        <taxon>Microbacteriaceae</taxon>
        <taxon>Cryobacterium</taxon>
    </lineage>
</organism>
<protein>
    <submittedName>
        <fullName evidence="1">Uncharacterized protein</fullName>
    </submittedName>
</protein>
<gene>
    <name evidence="1" type="ORF">SAMN05216282_1254</name>
</gene>
<evidence type="ECO:0000313" key="1">
    <source>
        <dbReference type="EMBL" id="SDL05863.1"/>
    </source>
</evidence>
<dbReference type="OrthoDB" id="9179688at2"/>
<dbReference type="Proteomes" id="UP000198701">
    <property type="component" value="Unassembled WGS sequence"/>
</dbReference>
<proteinExistence type="predicted"/>
<name>A0A1G9H016_9MICO</name>